<sequence>MRASTILTGLPLAFVLLTPLNAQEVRTGAEAFGNWERDAPGVSRHIRPADLPPPSLAQNDPEAPDFENMATVVPAPKGKSPAVPEGFKVQVLARNLNQPRVIRIAPNGDIFVAESGSGRVLVFPAETAKGGPVKPEVFAEGIQKPFGIVFYPPAAPHYVYVGATNQVVRFPYRVGERRATGPAQVIIPDIPTKRHWTRDLAVSQDGQRLFVSIGSSTNVAPNMPTKSPEEIKAFEKTHGVGAAWGDEENRAMVRVFDPEGETVRNFATGLRNCSGMTMQPGTDTLWCTGNERDHIGPNLAPDFLTTVQKGGFYGWPWYYTGANEDPAHAGERPDLKDKVLVPDVLLQAHSSTLQLVFYDANAFPAEYRGDAFATMHGSWNREERTGYKVIRARMKDGKPTGVYEDFMTGFVLDDKTVWGRPAGIAVARDGALLVSDDANGTIFRVTHSGSK</sequence>
<dbReference type="EMBL" id="JAIRBM010000027">
    <property type="protein sequence ID" value="MBZ6079104.1"/>
    <property type="molecule type" value="Genomic_DNA"/>
</dbReference>
<dbReference type="PANTHER" id="PTHR33546:SF1">
    <property type="entry name" value="LARGE, MULTIFUNCTIONAL SECRETED PROTEIN"/>
    <property type="match status" value="1"/>
</dbReference>
<dbReference type="Proteomes" id="UP000704176">
    <property type="component" value="Unassembled WGS sequence"/>
</dbReference>
<dbReference type="Gene3D" id="2.120.10.30">
    <property type="entry name" value="TolB, C-terminal domain"/>
    <property type="match status" value="1"/>
</dbReference>
<dbReference type="InterPro" id="IPR011042">
    <property type="entry name" value="6-blade_b-propeller_TolB-like"/>
</dbReference>
<dbReference type="InterPro" id="IPR054539">
    <property type="entry name" value="Beta-prop_PDH"/>
</dbReference>
<dbReference type="PANTHER" id="PTHR33546">
    <property type="entry name" value="LARGE, MULTIFUNCTIONAL SECRETED PROTEIN-RELATED"/>
    <property type="match status" value="1"/>
</dbReference>
<evidence type="ECO:0000313" key="3">
    <source>
        <dbReference type="EMBL" id="MBZ6079104.1"/>
    </source>
</evidence>
<evidence type="ECO:0000313" key="4">
    <source>
        <dbReference type="Proteomes" id="UP000704176"/>
    </source>
</evidence>
<proteinExistence type="predicted"/>
<dbReference type="InterPro" id="IPR011041">
    <property type="entry name" value="Quinoprot_gluc/sorb_DH_b-prop"/>
</dbReference>
<evidence type="ECO:0000256" key="1">
    <source>
        <dbReference type="SAM" id="SignalP"/>
    </source>
</evidence>
<feature type="chain" id="PRO_5047016837" evidence="1">
    <location>
        <begin position="23"/>
        <end position="451"/>
    </location>
</feature>
<dbReference type="RefSeq" id="WP_224315853.1">
    <property type="nucleotide sequence ID" value="NZ_JAIRBM010000027.1"/>
</dbReference>
<keyword evidence="4" id="KW-1185">Reference proteome</keyword>
<dbReference type="SUPFAM" id="SSF50952">
    <property type="entry name" value="Soluble quinoprotein glucose dehydrogenase"/>
    <property type="match status" value="1"/>
</dbReference>
<accession>A0ABS7VV98</accession>
<gene>
    <name evidence="3" type="ORF">K9B37_22885</name>
</gene>
<organism evidence="3 4">
    <name type="scientific">Microvirga puerhi</name>
    <dbReference type="NCBI Taxonomy" id="2876078"/>
    <lineage>
        <taxon>Bacteria</taxon>
        <taxon>Pseudomonadati</taxon>
        <taxon>Pseudomonadota</taxon>
        <taxon>Alphaproteobacteria</taxon>
        <taxon>Hyphomicrobiales</taxon>
        <taxon>Methylobacteriaceae</taxon>
        <taxon>Microvirga</taxon>
    </lineage>
</organism>
<evidence type="ECO:0000259" key="2">
    <source>
        <dbReference type="Pfam" id="PF22807"/>
    </source>
</evidence>
<reference evidence="3 4" key="1">
    <citation type="submission" date="2021-09" db="EMBL/GenBank/DDBJ databases">
        <title>The complete genome sequence of a new microorganism.</title>
        <authorList>
            <person name="Zi Z."/>
        </authorList>
    </citation>
    <scope>NUCLEOTIDE SEQUENCE [LARGE SCALE GENOMIC DNA]</scope>
    <source>
        <strain evidence="3 4">WGZ8</strain>
    </source>
</reference>
<feature type="domain" description="Pyrroloquinoline quinone-dependent pyranose dehydrogenase beta-propeller" evidence="2">
    <location>
        <begin position="82"/>
        <end position="295"/>
    </location>
</feature>
<feature type="signal peptide" evidence="1">
    <location>
        <begin position="1"/>
        <end position="22"/>
    </location>
</feature>
<dbReference type="Pfam" id="PF22807">
    <property type="entry name" value="TrAA12"/>
    <property type="match status" value="2"/>
</dbReference>
<protein>
    <submittedName>
        <fullName evidence="3">PQQ-dependent sugar dehydrogenase</fullName>
    </submittedName>
</protein>
<feature type="domain" description="Pyrroloquinoline quinone-dependent pyranose dehydrogenase beta-propeller" evidence="2">
    <location>
        <begin position="338"/>
        <end position="447"/>
    </location>
</feature>
<comment type="caution">
    <text evidence="3">The sequence shown here is derived from an EMBL/GenBank/DDBJ whole genome shotgun (WGS) entry which is preliminary data.</text>
</comment>
<keyword evidence="1" id="KW-0732">Signal</keyword>
<name>A0ABS7VV98_9HYPH</name>